<protein>
    <submittedName>
        <fullName evidence="2">Uncharacterized protein</fullName>
    </submittedName>
</protein>
<proteinExistence type="predicted"/>
<accession>A0A975K159</accession>
<feature type="compositionally biased region" description="Basic and acidic residues" evidence="1">
    <location>
        <begin position="23"/>
        <end position="44"/>
    </location>
</feature>
<evidence type="ECO:0000313" key="3">
    <source>
        <dbReference type="Proteomes" id="UP000682202"/>
    </source>
</evidence>
<reference evidence="2" key="1">
    <citation type="submission" date="2019-12" db="EMBL/GenBank/DDBJ databases">
        <title>Mycobacterium spongiae sp. nov.</title>
        <authorList>
            <person name="Stinear T."/>
        </authorList>
    </citation>
    <scope>NUCLEOTIDE SEQUENCE</scope>
    <source>
        <strain evidence="2">FSD4b-SM</strain>
    </source>
</reference>
<dbReference type="EMBL" id="CP046600">
    <property type="protein sequence ID" value="QUR69459.1"/>
    <property type="molecule type" value="Genomic_DNA"/>
</dbReference>
<organism evidence="2 3">
    <name type="scientific">Mycobacterium spongiae</name>
    <dbReference type="NCBI Taxonomy" id="886343"/>
    <lineage>
        <taxon>Bacteria</taxon>
        <taxon>Bacillati</taxon>
        <taxon>Actinomycetota</taxon>
        <taxon>Actinomycetes</taxon>
        <taxon>Mycobacteriales</taxon>
        <taxon>Mycobacteriaceae</taxon>
        <taxon>Mycobacterium</taxon>
    </lineage>
</organism>
<evidence type="ECO:0000256" key="1">
    <source>
        <dbReference type="SAM" id="MobiDB-lite"/>
    </source>
</evidence>
<keyword evidence="3" id="KW-1185">Reference proteome</keyword>
<gene>
    <name evidence="2" type="ORF">F6B93_22400</name>
</gene>
<name>A0A975K159_9MYCO</name>
<sequence length="61" mass="6935">MGSTGYVQKKYRVPLAELRWAEDQGRGPECDEEDGCKGHPEMNRRRCRNTSSNPKPGEIGR</sequence>
<dbReference type="KEGG" id="mspg:F6B93_22400"/>
<feature type="region of interest" description="Disordered" evidence="1">
    <location>
        <begin position="23"/>
        <end position="61"/>
    </location>
</feature>
<dbReference type="Proteomes" id="UP000682202">
    <property type="component" value="Chromosome"/>
</dbReference>
<dbReference type="AlphaFoldDB" id="A0A975K159"/>
<evidence type="ECO:0000313" key="2">
    <source>
        <dbReference type="EMBL" id="QUR69459.1"/>
    </source>
</evidence>